<dbReference type="PANTHER" id="PTHR30466:SF11">
    <property type="entry name" value="FLAVIN-DEPENDENT MONOOXYGENASE, REDUCTASE SUBUNIT HSAB"/>
    <property type="match status" value="1"/>
</dbReference>
<comment type="similarity">
    <text evidence="1">Belongs to the non-flavoprotein flavin reductase family.</text>
</comment>
<accession>A0A2U8FX36</accession>
<dbReference type="GO" id="GO:0042602">
    <property type="term" value="F:riboflavin reductase (NADPH) activity"/>
    <property type="evidence" value="ECO:0007669"/>
    <property type="project" value="TreeGrafter"/>
</dbReference>
<keyword evidence="5" id="KW-1185">Reference proteome</keyword>
<proteinExistence type="inferred from homology"/>
<dbReference type="EMBL" id="CP029211">
    <property type="protein sequence ID" value="AWI55593.1"/>
    <property type="molecule type" value="Genomic_DNA"/>
</dbReference>
<evidence type="ECO:0000259" key="3">
    <source>
        <dbReference type="SMART" id="SM00903"/>
    </source>
</evidence>
<dbReference type="InterPro" id="IPR050268">
    <property type="entry name" value="NADH-dep_flavin_reductase"/>
</dbReference>
<dbReference type="PANTHER" id="PTHR30466">
    <property type="entry name" value="FLAVIN REDUCTASE"/>
    <property type="match status" value="1"/>
</dbReference>
<dbReference type="GO" id="GO:0010181">
    <property type="term" value="F:FMN binding"/>
    <property type="evidence" value="ECO:0007669"/>
    <property type="project" value="InterPro"/>
</dbReference>
<dbReference type="OrthoDB" id="9792858at2"/>
<evidence type="ECO:0000256" key="1">
    <source>
        <dbReference type="ARBA" id="ARBA00008898"/>
    </source>
</evidence>
<geneLocation type="plasmid" evidence="5">
    <name>ptb101</name>
</geneLocation>
<gene>
    <name evidence="4" type="ORF">DEH84_18615</name>
</gene>
<evidence type="ECO:0000313" key="5">
    <source>
        <dbReference type="Proteomes" id="UP000244892"/>
    </source>
</evidence>
<feature type="domain" description="Flavin reductase like" evidence="3">
    <location>
        <begin position="12"/>
        <end position="155"/>
    </location>
</feature>
<dbReference type="Gene3D" id="3.90.79.10">
    <property type="entry name" value="Nucleoside Triphosphate Pyrophosphohydrolase"/>
    <property type="match status" value="1"/>
</dbReference>
<dbReference type="Pfam" id="PF01613">
    <property type="entry name" value="Flavin_Reduct"/>
    <property type="match status" value="1"/>
</dbReference>
<dbReference type="InterPro" id="IPR012349">
    <property type="entry name" value="Split_barrel_FMN-bd"/>
</dbReference>
<protein>
    <submittedName>
        <fullName evidence="4">Flavin reductase</fullName>
    </submittedName>
</protein>
<dbReference type="KEGG" id="aon:DEH84_18615"/>
<organism evidence="4 5">
    <name type="scientific">Aquabacterium olei</name>
    <dbReference type="NCBI Taxonomy" id="1296669"/>
    <lineage>
        <taxon>Bacteria</taxon>
        <taxon>Pseudomonadati</taxon>
        <taxon>Pseudomonadota</taxon>
        <taxon>Betaproteobacteria</taxon>
        <taxon>Burkholderiales</taxon>
        <taxon>Aquabacterium</taxon>
    </lineage>
</organism>
<dbReference type="Gene3D" id="2.30.110.10">
    <property type="entry name" value="Electron Transport, Fmn-binding Protein, Chain A"/>
    <property type="match status" value="1"/>
</dbReference>
<dbReference type="InterPro" id="IPR002563">
    <property type="entry name" value="Flavin_Rdtase-like_dom"/>
</dbReference>
<reference evidence="4 5" key="1">
    <citation type="submission" date="2018-05" db="EMBL/GenBank/DDBJ databases">
        <title>complete genome sequence of Aquabacterium olei NBRC 110486.</title>
        <authorList>
            <person name="Tang B."/>
            <person name="Chang J."/>
            <person name="Zhang L."/>
            <person name="Yang H."/>
        </authorList>
    </citation>
    <scope>NUCLEOTIDE SEQUENCE [LARGE SCALE GENOMIC DNA]</scope>
    <source>
        <strain evidence="4 5">NBRC 110486</strain>
        <plasmid evidence="5">Plasmid ptb101</plasmid>
    </source>
</reference>
<keyword evidence="2" id="KW-0560">Oxidoreductase</keyword>
<dbReference type="AlphaFoldDB" id="A0A2U8FX36"/>
<name>A0A2U8FX36_9BURK</name>
<dbReference type="SUPFAM" id="SSF50475">
    <property type="entry name" value="FMN-binding split barrel"/>
    <property type="match status" value="1"/>
</dbReference>
<sequence>MSIDPKAFRQALGNFPTGVTVVTTVDTDGTPRGLTANSFTSVSLDPALVLVCLGKTTASHPVFMEADRFAINILAEDQRDISGLFASKSPDKFSQAAWHPGTTGAPLIAGAVAWFDCTVHQRVDAGDHTILIGQVQDMGQRTARPLGYCQGAYVGFQLQQAAQEALARQARTTALIETPDGVLLSAGPDGLDLPTSGDVAGLLDALKQHGVQASVDFLFAVFDTPTGSRIVYRGRSAHPPKDNALRCIPVAELPRLNLANTALQAMLNRYARERAQDAFGIYIGNQDAGEVRPLATA</sequence>
<dbReference type="RefSeq" id="WP_109038703.1">
    <property type="nucleotide sequence ID" value="NZ_CP029211.1"/>
</dbReference>
<dbReference type="Proteomes" id="UP000244892">
    <property type="component" value="Plasmid pTB101"/>
</dbReference>
<keyword evidence="4" id="KW-0614">Plasmid</keyword>
<evidence type="ECO:0000313" key="4">
    <source>
        <dbReference type="EMBL" id="AWI55593.1"/>
    </source>
</evidence>
<evidence type="ECO:0000256" key="2">
    <source>
        <dbReference type="ARBA" id="ARBA00023002"/>
    </source>
</evidence>
<dbReference type="SMART" id="SM00903">
    <property type="entry name" value="Flavin_Reduct"/>
    <property type="match status" value="1"/>
</dbReference>